<dbReference type="InterPro" id="IPR051212">
    <property type="entry name" value="Type-I_RE_S_subunit"/>
</dbReference>
<dbReference type="PANTHER" id="PTHR43140:SF1">
    <property type="entry name" value="TYPE I RESTRICTION ENZYME ECOKI SPECIFICITY SUBUNIT"/>
    <property type="match status" value="1"/>
</dbReference>
<dbReference type="InterPro" id="IPR044946">
    <property type="entry name" value="Restrct_endonuc_typeI_TRD_sf"/>
</dbReference>
<evidence type="ECO:0000256" key="4">
    <source>
        <dbReference type="ARBA" id="ARBA00038652"/>
    </source>
</evidence>
<organism evidence="7 8">
    <name type="scientific">Microcystis wesenbergii Mw_QC_S_20081001_S30D</name>
    <dbReference type="NCBI Taxonomy" id="2486245"/>
    <lineage>
        <taxon>Bacteria</taxon>
        <taxon>Bacillati</taxon>
        <taxon>Cyanobacteriota</taxon>
        <taxon>Cyanophyceae</taxon>
        <taxon>Oscillatoriophycideae</taxon>
        <taxon>Chroococcales</taxon>
        <taxon>Microcystaceae</taxon>
        <taxon>Microcystis</taxon>
    </lineage>
</organism>
<comment type="caution">
    <text evidence="7">The sequence shown here is derived from an EMBL/GenBank/DDBJ whole genome shotgun (WGS) entry which is preliminary data.</text>
</comment>
<evidence type="ECO:0000256" key="1">
    <source>
        <dbReference type="ARBA" id="ARBA00010923"/>
    </source>
</evidence>
<feature type="region of interest" description="Disordered" evidence="5">
    <location>
        <begin position="272"/>
        <end position="291"/>
    </location>
</feature>
<evidence type="ECO:0000313" key="8">
    <source>
        <dbReference type="Proteomes" id="UP000320523"/>
    </source>
</evidence>
<dbReference type="InterPro" id="IPR000055">
    <property type="entry name" value="Restrct_endonuc_typeI_TRD"/>
</dbReference>
<evidence type="ECO:0000256" key="3">
    <source>
        <dbReference type="ARBA" id="ARBA00023125"/>
    </source>
</evidence>
<evidence type="ECO:0000313" key="7">
    <source>
        <dbReference type="EMBL" id="TRU93194.1"/>
    </source>
</evidence>
<sequence length="510" mass="58034">MTLQDVMELANLNYSDLPPGWTKSAIEELIGHDGIFCDGDWVESKDQDPNGEVRLIQLADIGDGFFKDQSDRFLTFKKSIELNCTYLQKGDILVARLPDPLGRACIFPLSVIKKFVTVVDVCIIRNNSNLINSQYLLYLINSPQTRLEVDKYKSGSTRKRISRKNFAKIQFPIAPLPEQHRIVEKIEELFSELDDGVASLKKALEQLKTYRQAVLKWAFEGKLTEKWRNAHQDSLEDADTLLEQIKAERKRHYQQQLEDWKQALKEWENNGKETKKTIKPQQPKDLPPLTKEELSTLPSLPDGWVWVKVDYLLSLDKKGMTTGPFVTLLKKSEHQISGIPVLGIENIGNGVFLPKNKIFITEKKARELSSFEVSGGDIIIYRSGTVGEICLVPDDFGYSLISTNLIRISLNKNIISPKFFVFLFLGGGSVREQVKELCKGSTRDFLNQTILQTIIFPFPSLQEQTQIVQEIESRLSICDQLEATLTENLNKAEALRQSILKRAFEGKLVL</sequence>
<feature type="domain" description="Type I restriction modification DNA specificity" evidence="6">
    <location>
        <begin position="330"/>
        <end position="490"/>
    </location>
</feature>
<keyword evidence="2" id="KW-0680">Restriction system</keyword>
<evidence type="ECO:0000259" key="6">
    <source>
        <dbReference type="Pfam" id="PF01420"/>
    </source>
</evidence>
<dbReference type="PANTHER" id="PTHR43140">
    <property type="entry name" value="TYPE-1 RESTRICTION ENZYME ECOKI SPECIFICITY PROTEIN"/>
    <property type="match status" value="1"/>
</dbReference>
<dbReference type="Pfam" id="PF01420">
    <property type="entry name" value="Methylase_S"/>
    <property type="match status" value="2"/>
</dbReference>
<name>A0A552JCF3_9CHRO</name>
<dbReference type="GO" id="GO:0003677">
    <property type="term" value="F:DNA binding"/>
    <property type="evidence" value="ECO:0007669"/>
    <property type="project" value="UniProtKB-KW"/>
</dbReference>
<feature type="domain" description="Type I restriction modification DNA specificity" evidence="6">
    <location>
        <begin position="81"/>
        <end position="193"/>
    </location>
</feature>
<comment type="subunit">
    <text evidence="4">The methyltransferase is composed of M and S polypeptides.</text>
</comment>
<dbReference type="Gene3D" id="3.90.220.20">
    <property type="entry name" value="DNA methylase specificity domains"/>
    <property type="match status" value="2"/>
</dbReference>
<accession>A0A552JCF3</accession>
<dbReference type="Proteomes" id="UP000320523">
    <property type="component" value="Unassembled WGS sequence"/>
</dbReference>
<dbReference type="SUPFAM" id="SSF116734">
    <property type="entry name" value="DNA methylase specificity domain"/>
    <property type="match status" value="2"/>
</dbReference>
<protein>
    <submittedName>
        <fullName evidence="7">Restriction endonuclease subunit S</fullName>
    </submittedName>
</protein>
<dbReference type="GO" id="GO:0004519">
    <property type="term" value="F:endonuclease activity"/>
    <property type="evidence" value="ECO:0007669"/>
    <property type="project" value="UniProtKB-KW"/>
</dbReference>
<dbReference type="AlphaFoldDB" id="A0A552JCF3"/>
<keyword evidence="3" id="KW-0238">DNA-binding</keyword>
<gene>
    <name evidence="7" type="ORF">EWV75_18930</name>
</gene>
<dbReference type="EMBL" id="SFAT01000178">
    <property type="protein sequence ID" value="TRU93194.1"/>
    <property type="molecule type" value="Genomic_DNA"/>
</dbReference>
<comment type="similarity">
    <text evidence="1">Belongs to the type-I restriction system S methylase family.</text>
</comment>
<dbReference type="CDD" id="cd17517">
    <property type="entry name" value="RMtype1_S_EcoKI_StySPI-TRD2-CR2_like"/>
    <property type="match status" value="1"/>
</dbReference>
<reference evidence="7 8" key="1">
    <citation type="submission" date="2019-01" db="EMBL/GenBank/DDBJ databases">
        <title>Coherence of Microcystis species and biogeography revealed through population genomics.</title>
        <authorList>
            <person name="Perez-Carrascal O.M."/>
            <person name="Terrat Y."/>
            <person name="Giani A."/>
            <person name="Fortin N."/>
            <person name="Tromas N."/>
            <person name="Shapiro B.J."/>
        </authorList>
    </citation>
    <scope>NUCLEOTIDE SEQUENCE [LARGE SCALE GENOMIC DNA]</scope>
    <source>
        <strain evidence="7">Mw_QC_S_20081001_S30D</strain>
    </source>
</reference>
<proteinExistence type="inferred from homology"/>
<keyword evidence="7" id="KW-0378">Hydrolase</keyword>
<keyword evidence="7" id="KW-0255">Endonuclease</keyword>
<dbReference type="GO" id="GO:0009307">
    <property type="term" value="P:DNA restriction-modification system"/>
    <property type="evidence" value="ECO:0007669"/>
    <property type="project" value="UniProtKB-KW"/>
</dbReference>
<evidence type="ECO:0000256" key="2">
    <source>
        <dbReference type="ARBA" id="ARBA00022747"/>
    </source>
</evidence>
<evidence type="ECO:0000256" key="5">
    <source>
        <dbReference type="SAM" id="MobiDB-lite"/>
    </source>
</evidence>
<keyword evidence="7" id="KW-0540">Nuclease</keyword>